<evidence type="ECO:0000313" key="2">
    <source>
        <dbReference type="EMBL" id="GGF61979.1"/>
    </source>
</evidence>
<dbReference type="EMBL" id="BMKR01000002">
    <property type="protein sequence ID" value="GGF61979.1"/>
    <property type="molecule type" value="Genomic_DNA"/>
</dbReference>
<keyword evidence="3" id="KW-1185">Reference proteome</keyword>
<comment type="caution">
    <text evidence="2">The sequence shown here is derived from an EMBL/GenBank/DDBJ whole genome shotgun (WGS) entry which is preliminary data.</text>
</comment>
<gene>
    <name evidence="2" type="ORF">GCM10010912_03910</name>
</gene>
<dbReference type="Gene3D" id="1.25.10.10">
    <property type="entry name" value="Leucine-rich Repeat Variant"/>
    <property type="match status" value="2"/>
</dbReference>
<name>A0A917FBF7_9BACL</name>
<reference evidence="2" key="1">
    <citation type="journal article" date="2014" name="Int. J. Syst. Evol. Microbiol.">
        <title>Complete genome sequence of Corynebacterium casei LMG S-19264T (=DSM 44701T), isolated from a smear-ripened cheese.</title>
        <authorList>
            <consortium name="US DOE Joint Genome Institute (JGI-PGF)"/>
            <person name="Walter F."/>
            <person name="Albersmeier A."/>
            <person name="Kalinowski J."/>
            <person name="Ruckert C."/>
        </authorList>
    </citation>
    <scope>NUCLEOTIDE SEQUENCE</scope>
    <source>
        <strain evidence="2">CGMCC 1.16134</strain>
    </source>
</reference>
<dbReference type="SUPFAM" id="SSF48371">
    <property type="entry name" value="ARM repeat"/>
    <property type="match status" value="1"/>
</dbReference>
<feature type="transmembrane region" description="Helical" evidence="1">
    <location>
        <begin position="6"/>
        <end position="32"/>
    </location>
</feature>
<dbReference type="InterPro" id="IPR016024">
    <property type="entry name" value="ARM-type_fold"/>
</dbReference>
<keyword evidence="1" id="KW-0812">Transmembrane</keyword>
<sequence length="364" mass="42306">MIGSYNIVLSIARIAGIVLLLSLAVLLLYLTVRKIMNNKLRSRYNQQLQMLQGTDSALQVYLETGTIQRSLNREVTRHSPLFEALRVRLATSRSDLERTRIYEYARNHFHDYYARLLQKRRWSTRVNVLLELELFQMKSLQNELLALLAGQRLSQTEKFLLLRIFASFQMKELLPFLKADDAWLSESQLLQLLLPLQPPLMEILLNDFNMYSTRVQSSVIDALRLRNDRSGAVLALLESLLSTPDDALRLRALSALANFGYMSPEGEQKLLDALEHPEHGYSWMERQAQARLMGSIREEPYITFLQHMLGDESYQVRLTAADSLSRYKTGEDQLQRAVHHHPDRYAREMAAETLERKRYEGFFI</sequence>
<dbReference type="Proteomes" id="UP000637643">
    <property type="component" value="Unassembled WGS sequence"/>
</dbReference>
<proteinExistence type="predicted"/>
<protein>
    <recommendedName>
        <fullName evidence="4">HEAT repeat domain-containing protein</fullName>
    </recommendedName>
</protein>
<dbReference type="AlphaFoldDB" id="A0A917FBF7"/>
<accession>A0A917FBF7</accession>
<organism evidence="2 3">
    <name type="scientific">Paenibacillus albidus</name>
    <dbReference type="NCBI Taxonomy" id="2041023"/>
    <lineage>
        <taxon>Bacteria</taxon>
        <taxon>Bacillati</taxon>
        <taxon>Bacillota</taxon>
        <taxon>Bacilli</taxon>
        <taxon>Bacillales</taxon>
        <taxon>Paenibacillaceae</taxon>
        <taxon>Paenibacillus</taxon>
    </lineage>
</organism>
<dbReference type="Pfam" id="PF13646">
    <property type="entry name" value="HEAT_2"/>
    <property type="match status" value="1"/>
</dbReference>
<keyword evidence="1" id="KW-1133">Transmembrane helix</keyword>
<evidence type="ECO:0000313" key="3">
    <source>
        <dbReference type="Proteomes" id="UP000637643"/>
    </source>
</evidence>
<dbReference type="RefSeq" id="WP_189021938.1">
    <property type="nucleotide sequence ID" value="NZ_BMKR01000002.1"/>
</dbReference>
<reference evidence="2" key="2">
    <citation type="submission" date="2020-09" db="EMBL/GenBank/DDBJ databases">
        <authorList>
            <person name="Sun Q."/>
            <person name="Zhou Y."/>
        </authorList>
    </citation>
    <scope>NUCLEOTIDE SEQUENCE</scope>
    <source>
        <strain evidence="2">CGMCC 1.16134</strain>
    </source>
</reference>
<evidence type="ECO:0008006" key="4">
    <source>
        <dbReference type="Google" id="ProtNLM"/>
    </source>
</evidence>
<keyword evidence="1" id="KW-0472">Membrane</keyword>
<evidence type="ECO:0000256" key="1">
    <source>
        <dbReference type="SAM" id="Phobius"/>
    </source>
</evidence>
<dbReference type="InterPro" id="IPR011989">
    <property type="entry name" value="ARM-like"/>
</dbReference>